<dbReference type="Pfam" id="PF12796">
    <property type="entry name" value="Ank_2"/>
    <property type="match status" value="1"/>
</dbReference>
<evidence type="ECO:0000256" key="1">
    <source>
        <dbReference type="PROSITE-ProRule" id="PRU00023"/>
    </source>
</evidence>
<dbReference type="InterPro" id="IPR002110">
    <property type="entry name" value="Ankyrin_rpt"/>
</dbReference>
<dbReference type="Proteomes" id="UP001162131">
    <property type="component" value="Unassembled WGS sequence"/>
</dbReference>
<dbReference type="PROSITE" id="PS50088">
    <property type="entry name" value="ANK_REPEAT"/>
    <property type="match status" value="2"/>
</dbReference>
<dbReference type="SMART" id="SM00248">
    <property type="entry name" value="ANK"/>
    <property type="match status" value="2"/>
</dbReference>
<name>A0AAU9IQV8_9CILI</name>
<proteinExistence type="predicted"/>
<dbReference type="EMBL" id="CAJZBQ010000014">
    <property type="protein sequence ID" value="CAG9315548.1"/>
    <property type="molecule type" value="Genomic_DNA"/>
</dbReference>
<protein>
    <recommendedName>
        <fullName evidence="5">Ankyrin repeat domain-containing protein</fullName>
    </recommendedName>
</protein>
<accession>A0AAU9IQV8</accession>
<dbReference type="InterPro" id="IPR036770">
    <property type="entry name" value="Ankyrin_rpt-contain_sf"/>
</dbReference>
<dbReference type="PANTHER" id="PTHR24118:SF99">
    <property type="entry name" value="POTE ANKYRIN DOMAIN FAMILY MEMBER 3C-RELATED"/>
    <property type="match status" value="1"/>
</dbReference>
<evidence type="ECO:0000313" key="3">
    <source>
        <dbReference type="EMBL" id="CAG9315548.1"/>
    </source>
</evidence>
<dbReference type="AlphaFoldDB" id="A0AAU9IQV8"/>
<evidence type="ECO:0000256" key="2">
    <source>
        <dbReference type="SAM" id="MobiDB-lite"/>
    </source>
</evidence>
<keyword evidence="4" id="KW-1185">Reference proteome</keyword>
<dbReference type="SUPFAM" id="SSF48403">
    <property type="entry name" value="Ankyrin repeat"/>
    <property type="match status" value="1"/>
</dbReference>
<sequence>MGACFSSKNRKNARTSTVMEAIISDNSSFEYTNLDKQTRLKYLNWTYLHLAVFLSQKEAVESLLRQGFDVNAQDFHGETPLHLAAVQQNELIYSLLIDAGADNSIENKKGETATFIANLNRKSFSTDLPIYSDSPTKNEEDSPAKNEEDQLFKYDTESSPGKSKRLN</sequence>
<evidence type="ECO:0008006" key="5">
    <source>
        <dbReference type="Google" id="ProtNLM"/>
    </source>
</evidence>
<feature type="repeat" description="ANK" evidence="1">
    <location>
        <begin position="76"/>
        <end position="108"/>
    </location>
</feature>
<organism evidence="3 4">
    <name type="scientific">Blepharisma stoltei</name>
    <dbReference type="NCBI Taxonomy" id="1481888"/>
    <lineage>
        <taxon>Eukaryota</taxon>
        <taxon>Sar</taxon>
        <taxon>Alveolata</taxon>
        <taxon>Ciliophora</taxon>
        <taxon>Postciliodesmatophora</taxon>
        <taxon>Heterotrichea</taxon>
        <taxon>Heterotrichida</taxon>
        <taxon>Blepharismidae</taxon>
        <taxon>Blepharisma</taxon>
    </lineage>
</organism>
<dbReference type="PROSITE" id="PS50297">
    <property type="entry name" value="ANK_REP_REGION"/>
    <property type="match status" value="2"/>
</dbReference>
<feature type="repeat" description="ANK" evidence="1">
    <location>
        <begin position="43"/>
        <end position="75"/>
    </location>
</feature>
<reference evidence="3" key="1">
    <citation type="submission" date="2021-09" db="EMBL/GenBank/DDBJ databases">
        <authorList>
            <consortium name="AG Swart"/>
            <person name="Singh M."/>
            <person name="Singh A."/>
            <person name="Seah K."/>
            <person name="Emmerich C."/>
        </authorList>
    </citation>
    <scope>NUCLEOTIDE SEQUENCE</scope>
    <source>
        <strain evidence="3">ATCC30299</strain>
    </source>
</reference>
<gene>
    <name evidence="3" type="ORF">BSTOLATCC_MIC14302</name>
</gene>
<feature type="compositionally biased region" description="Basic and acidic residues" evidence="2">
    <location>
        <begin position="136"/>
        <end position="156"/>
    </location>
</feature>
<comment type="caution">
    <text evidence="3">The sequence shown here is derived from an EMBL/GenBank/DDBJ whole genome shotgun (WGS) entry which is preliminary data.</text>
</comment>
<keyword evidence="1" id="KW-0040">ANK repeat</keyword>
<dbReference type="Gene3D" id="1.25.40.20">
    <property type="entry name" value="Ankyrin repeat-containing domain"/>
    <property type="match status" value="1"/>
</dbReference>
<evidence type="ECO:0000313" key="4">
    <source>
        <dbReference type="Proteomes" id="UP001162131"/>
    </source>
</evidence>
<feature type="region of interest" description="Disordered" evidence="2">
    <location>
        <begin position="126"/>
        <end position="167"/>
    </location>
</feature>
<dbReference type="PANTHER" id="PTHR24118">
    <property type="entry name" value="POTE ANKYRIN DOMAIN"/>
    <property type="match status" value="1"/>
</dbReference>